<dbReference type="Gene3D" id="3.20.20.150">
    <property type="entry name" value="Divalent-metal-dependent TIM barrel enzymes"/>
    <property type="match status" value="1"/>
</dbReference>
<dbReference type="InterPro" id="IPR013022">
    <property type="entry name" value="Xyl_isomerase-like_TIM-brl"/>
</dbReference>
<dbReference type="PANTHER" id="PTHR12110:SF41">
    <property type="entry name" value="INOSOSE DEHYDRATASE"/>
    <property type="match status" value="1"/>
</dbReference>
<organism evidence="2 3">
    <name type="scientific">Streptomyces acidicola</name>
    <dbReference type="NCBI Taxonomy" id="2596892"/>
    <lineage>
        <taxon>Bacteria</taxon>
        <taxon>Bacillati</taxon>
        <taxon>Actinomycetota</taxon>
        <taxon>Actinomycetes</taxon>
        <taxon>Kitasatosporales</taxon>
        <taxon>Streptomycetaceae</taxon>
        <taxon>Streptomyces</taxon>
    </lineage>
</organism>
<dbReference type="Pfam" id="PF01261">
    <property type="entry name" value="AP_endonuc_2"/>
    <property type="match status" value="1"/>
</dbReference>
<name>A0A5N8WXW6_9ACTN</name>
<dbReference type="AlphaFoldDB" id="A0A5N8WXW6"/>
<dbReference type="EMBL" id="VMNX01000095">
    <property type="protein sequence ID" value="MPY51418.1"/>
    <property type="molecule type" value="Genomic_DNA"/>
</dbReference>
<proteinExistence type="predicted"/>
<dbReference type="SUPFAM" id="SSF51658">
    <property type="entry name" value="Xylose isomerase-like"/>
    <property type="match status" value="1"/>
</dbReference>
<evidence type="ECO:0000313" key="3">
    <source>
        <dbReference type="Proteomes" id="UP000373149"/>
    </source>
</evidence>
<gene>
    <name evidence="2" type="ORF">FPZ41_23795</name>
</gene>
<comment type="caution">
    <text evidence="2">The sequence shown here is derived from an EMBL/GenBank/DDBJ whole genome shotgun (WGS) entry which is preliminary data.</text>
</comment>
<accession>A0A5N8WXW6</accession>
<sequence>MPPIGINPLPWYLSPDGILLSRDILPTVYREVREAGFDAVQADIPAGTTVKEFHALLDDHGLRAAPGYFSAGFEEPAVEQARVHAAQQAQLGLTEVFIAPFFAPERRAHPAVGHAFDAGRLATVIEHLGRACEAITAEGLRPCLHPHVGTWIETEQEIRTVLDAIEPALLAFGPDTGHLHWAGADPVELVTAYADRVGAVHIKDVHTAAARVTEGDYAEATYDRHVWTEPGLGDVDLTGVLDCLPPGYEGWLVVEVDVPDQGGDAKGSALLSRRWVTDHLAVAEDAR</sequence>
<reference evidence="2 3" key="1">
    <citation type="submission" date="2019-09" db="EMBL/GenBank/DDBJ databases">
        <authorList>
            <person name="Duangmal K."/>
            <person name="Teo W.F.A."/>
            <person name="Lipun K."/>
        </authorList>
    </citation>
    <scope>NUCLEOTIDE SEQUENCE [LARGE SCALE GENOMIC DNA]</scope>
    <source>
        <strain evidence="2 3">K1PN6</strain>
    </source>
</reference>
<evidence type="ECO:0000259" key="1">
    <source>
        <dbReference type="Pfam" id="PF01261"/>
    </source>
</evidence>
<protein>
    <submittedName>
        <fullName evidence="2">TIM barrel protein</fullName>
    </submittedName>
</protein>
<evidence type="ECO:0000313" key="2">
    <source>
        <dbReference type="EMBL" id="MPY51418.1"/>
    </source>
</evidence>
<dbReference type="InterPro" id="IPR036237">
    <property type="entry name" value="Xyl_isomerase-like_sf"/>
</dbReference>
<dbReference type="PANTHER" id="PTHR12110">
    <property type="entry name" value="HYDROXYPYRUVATE ISOMERASE"/>
    <property type="match status" value="1"/>
</dbReference>
<dbReference type="Proteomes" id="UP000373149">
    <property type="component" value="Unassembled WGS sequence"/>
</dbReference>
<keyword evidence="3" id="KW-1185">Reference proteome</keyword>
<feature type="domain" description="Xylose isomerase-like TIM barrel" evidence="1">
    <location>
        <begin position="30"/>
        <end position="264"/>
    </location>
</feature>
<dbReference type="InterPro" id="IPR050312">
    <property type="entry name" value="IolE/XylAMocC-like"/>
</dbReference>
<dbReference type="RefSeq" id="WP_152865764.1">
    <property type="nucleotide sequence ID" value="NZ_VMNX01000095.1"/>
</dbReference>